<evidence type="ECO:0000313" key="3">
    <source>
        <dbReference type="Proteomes" id="UP001281410"/>
    </source>
</evidence>
<proteinExistence type="predicted"/>
<feature type="region of interest" description="Disordered" evidence="1">
    <location>
        <begin position="1"/>
        <end position="59"/>
    </location>
</feature>
<feature type="compositionally biased region" description="Polar residues" evidence="1">
    <location>
        <begin position="9"/>
        <end position="22"/>
    </location>
</feature>
<sequence length="101" mass="11214">MGGGGDRGTSPSPTSLETSVQASRRKLHGRRKQSANSIEHQKAKKRDNGASHFDFKNPPKSVTWVLDAENDKWEPFVGNKHVGEEIKNSWKEPFDSINGAK</sequence>
<feature type="compositionally biased region" description="Basic residues" evidence="1">
    <location>
        <begin position="23"/>
        <end position="33"/>
    </location>
</feature>
<name>A0AAE0EFF8_9ROSI</name>
<keyword evidence="3" id="KW-1185">Reference proteome</keyword>
<dbReference type="AlphaFoldDB" id="A0AAE0EFF8"/>
<accession>A0AAE0EFF8</accession>
<organism evidence="2 3">
    <name type="scientific">Dipteronia sinensis</name>
    <dbReference type="NCBI Taxonomy" id="43782"/>
    <lineage>
        <taxon>Eukaryota</taxon>
        <taxon>Viridiplantae</taxon>
        <taxon>Streptophyta</taxon>
        <taxon>Embryophyta</taxon>
        <taxon>Tracheophyta</taxon>
        <taxon>Spermatophyta</taxon>
        <taxon>Magnoliopsida</taxon>
        <taxon>eudicotyledons</taxon>
        <taxon>Gunneridae</taxon>
        <taxon>Pentapetalae</taxon>
        <taxon>rosids</taxon>
        <taxon>malvids</taxon>
        <taxon>Sapindales</taxon>
        <taxon>Sapindaceae</taxon>
        <taxon>Hippocastanoideae</taxon>
        <taxon>Acereae</taxon>
        <taxon>Dipteronia</taxon>
    </lineage>
</organism>
<evidence type="ECO:0000313" key="2">
    <source>
        <dbReference type="EMBL" id="KAK3226371.1"/>
    </source>
</evidence>
<dbReference type="EMBL" id="JANJYJ010000002">
    <property type="protein sequence ID" value="KAK3226371.1"/>
    <property type="molecule type" value="Genomic_DNA"/>
</dbReference>
<evidence type="ECO:0000256" key="1">
    <source>
        <dbReference type="SAM" id="MobiDB-lite"/>
    </source>
</evidence>
<comment type="caution">
    <text evidence="2">The sequence shown here is derived from an EMBL/GenBank/DDBJ whole genome shotgun (WGS) entry which is preliminary data.</text>
</comment>
<reference evidence="2" key="1">
    <citation type="journal article" date="2023" name="Plant J.">
        <title>Genome sequences and population genomics provide insights into the demographic history, inbreeding, and mutation load of two 'living fossil' tree species of Dipteronia.</title>
        <authorList>
            <person name="Feng Y."/>
            <person name="Comes H.P."/>
            <person name="Chen J."/>
            <person name="Zhu S."/>
            <person name="Lu R."/>
            <person name="Zhang X."/>
            <person name="Li P."/>
            <person name="Qiu J."/>
            <person name="Olsen K.M."/>
            <person name="Qiu Y."/>
        </authorList>
    </citation>
    <scope>NUCLEOTIDE SEQUENCE</scope>
    <source>
        <strain evidence="2">NBL</strain>
    </source>
</reference>
<feature type="compositionally biased region" description="Basic and acidic residues" evidence="1">
    <location>
        <begin position="46"/>
        <end position="57"/>
    </location>
</feature>
<gene>
    <name evidence="2" type="ORF">Dsin_006233</name>
</gene>
<protein>
    <submittedName>
        <fullName evidence="2">Uncharacterized protein</fullName>
    </submittedName>
</protein>
<dbReference type="Proteomes" id="UP001281410">
    <property type="component" value="Unassembled WGS sequence"/>
</dbReference>